<dbReference type="InterPro" id="IPR036986">
    <property type="entry name" value="S4_RNA-bd_sf"/>
</dbReference>
<keyword evidence="11" id="KW-1185">Reference proteome</keyword>
<dbReference type="InterPro" id="IPR020094">
    <property type="entry name" value="TruA/RsuA/RluB/E/F_N"/>
</dbReference>
<evidence type="ECO:0000259" key="9">
    <source>
        <dbReference type="SMART" id="SM00363"/>
    </source>
</evidence>
<evidence type="ECO:0000256" key="4">
    <source>
        <dbReference type="ARBA" id="ARBA00036390"/>
    </source>
</evidence>
<evidence type="ECO:0000313" key="10">
    <source>
        <dbReference type="EMBL" id="AWN35119.1"/>
    </source>
</evidence>
<evidence type="ECO:0000256" key="1">
    <source>
        <dbReference type="ARBA" id="ARBA00000073"/>
    </source>
</evidence>
<dbReference type="Pfam" id="PF01479">
    <property type="entry name" value="S4"/>
    <property type="match status" value="1"/>
</dbReference>
<name>A0A2U8VN54_9HYPH</name>
<comment type="similarity">
    <text evidence="2 7">Belongs to the pseudouridine synthase RsuA family.</text>
</comment>
<dbReference type="KEGG" id="meti:DK427_04640"/>
<evidence type="ECO:0000256" key="2">
    <source>
        <dbReference type="ARBA" id="ARBA00008348"/>
    </source>
</evidence>
<dbReference type="Pfam" id="PF00849">
    <property type="entry name" value="PseudoU_synth_2"/>
    <property type="match status" value="1"/>
</dbReference>
<comment type="catalytic activity">
    <reaction evidence="1">
        <text>a uridine in RNA = a pseudouridine in RNA</text>
        <dbReference type="Rhea" id="RHEA:48348"/>
        <dbReference type="Rhea" id="RHEA-COMP:12068"/>
        <dbReference type="Rhea" id="RHEA-COMP:12069"/>
        <dbReference type="ChEBI" id="CHEBI:65314"/>
        <dbReference type="ChEBI" id="CHEBI:65315"/>
    </reaction>
</comment>
<dbReference type="PROSITE" id="PS50889">
    <property type="entry name" value="S4"/>
    <property type="match status" value="1"/>
</dbReference>
<dbReference type="InterPro" id="IPR042092">
    <property type="entry name" value="PsdUridine_s_RsuA/RluB/E/F_cat"/>
</dbReference>
<evidence type="ECO:0000256" key="7">
    <source>
        <dbReference type="RuleBase" id="RU003887"/>
    </source>
</evidence>
<dbReference type="CDD" id="cd02870">
    <property type="entry name" value="PseudoU_synth_RsuA_like"/>
    <property type="match status" value="1"/>
</dbReference>
<evidence type="ECO:0000256" key="3">
    <source>
        <dbReference type="ARBA" id="ARBA00023235"/>
    </source>
</evidence>
<accession>A0A2U8VN54</accession>
<dbReference type="EMBL" id="CP029551">
    <property type="protein sequence ID" value="AWN35119.1"/>
    <property type="molecule type" value="Genomic_DNA"/>
</dbReference>
<dbReference type="PANTHER" id="PTHR47683:SF2">
    <property type="entry name" value="RNA-BINDING S4 DOMAIN-CONTAINING PROTEIN"/>
    <property type="match status" value="1"/>
</dbReference>
<dbReference type="PROSITE" id="PS01149">
    <property type="entry name" value="PSI_RSU"/>
    <property type="match status" value="1"/>
</dbReference>
<dbReference type="Gene3D" id="3.10.290.10">
    <property type="entry name" value="RNA-binding S4 domain"/>
    <property type="match status" value="1"/>
</dbReference>
<reference evidence="10 11" key="1">
    <citation type="submission" date="2018-05" db="EMBL/GenBank/DDBJ databases">
        <title>Complete Genome Sequence of Methylobacterium sp. 17Sr1-43.</title>
        <authorList>
            <person name="Srinivasan S."/>
        </authorList>
    </citation>
    <scope>NUCLEOTIDE SEQUENCE [LARGE SCALE GENOMIC DNA]</scope>
    <source>
        <strain evidence="10 11">17Sr1-43</strain>
    </source>
</reference>
<dbReference type="GO" id="GO:0160138">
    <property type="term" value="F:23S rRNA pseudouridine(2604) synthase activity"/>
    <property type="evidence" value="ECO:0007669"/>
    <property type="project" value="UniProtKB-EC"/>
</dbReference>
<dbReference type="SUPFAM" id="SSF55174">
    <property type="entry name" value="Alpha-L RNA-binding motif"/>
    <property type="match status" value="1"/>
</dbReference>
<dbReference type="Gene3D" id="3.30.70.1560">
    <property type="entry name" value="Alpha-L RNA-binding motif"/>
    <property type="match status" value="1"/>
</dbReference>
<comment type="catalytic activity">
    <reaction evidence="4">
        <text>uridine(35) in tRNA(Tyr) = pseudouridine(35) in tRNA(Tyr)</text>
        <dbReference type="Rhea" id="RHEA:60556"/>
        <dbReference type="Rhea" id="RHEA-COMP:15607"/>
        <dbReference type="Rhea" id="RHEA-COMP:15608"/>
        <dbReference type="ChEBI" id="CHEBI:65314"/>
        <dbReference type="ChEBI" id="CHEBI:65315"/>
    </reaction>
</comment>
<organism evidence="10 11">
    <name type="scientific">Methylobacterium radiodurans</name>
    <dbReference type="NCBI Taxonomy" id="2202828"/>
    <lineage>
        <taxon>Bacteria</taxon>
        <taxon>Pseudomonadati</taxon>
        <taxon>Pseudomonadota</taxon>
        <taxon>Alphaproteobacteria</taxon>
        <taxon>Hyphomicrobiales</taxon>
        <taxon>Methylobacteriaceae</taxon>
        <taxon>Methylobacterium</taxon>
    </lineage>
</organism>
<keyword evidence="6" id="KW-0694">RNA-binding</keyword>
<dbReference type="EC" id="5.4.99.-" evidence="7"/>
<dbReference type="InterPro" id="IPR006145">
    <property type="entry name" value="PsdUridine_synth_RsuA/RluA"/>
</dbReference>
<gene>
    <name evidence="10" type="ORF">DK427_04640</name>
</gene>
<evidence type="ECO:0000256" key="6">
    <source>
        <dbReference type="PROSITE-ProRule" id="PRU00182"/>
    </source>
</evidence>
<dbReference type="Proteomes" id="UP000246058">
    <property type="component" value="Chromosome"/>
</dbReference>
<feature type="region of interest" description="Disordered" evidence="8">
    <location>
        <begin position="1"/>
        <end position="25"/>
    </location>
</feature>
<proteinExistence type="inferred from homology"/>
<sequence>MSVSIPSFRNRMRGKLQTRSGPPPVSLSRVLSKFGFCSRGAAEGMIQAGRVQVDGHVVRDADRRVDPQRSAIRVDGRPVKPEAKVYLMLNKPRGLLTTCDDPLNRGTVYDCLAGHGLPFLGPVGRLDRASEGLLLLTNDTRWSQHLLDPTSNIDKVYHVRIDRLPDEGMLARLQDGVIDEGEELVAKSARLLRSGERNAWLEVVLSEGKNRQIRRLMAQQGANVLRLVRVAVGGLPLGDIRKGEFRLLTEAERLSVAGDWRAAGNTATAHLPRT</sequence>
<dbReference type="GO" id="GO:0000455">
    <property type="term" value="P:enzyme-directed rRNA pseudouridine synthesis"/>
    <property type="evidence" value="ECO:0007669"/>
    <property type="project" value="UniProtKB-ARBA"/>
</dbReference>
<dbReference type="GO" id="GO:0003723">
    <property type="term" value="F:RNA binding"/>
    <property type="evidence" value="ECO:0007669"/>
    <property type="project" value="UniProtKB-KW"/>
</dbReference>
<dbReference type="SMART" id="SM00363">
    <property type="entry name" value="S4"/>
    <property type="match status" value="1"/>
</dbReference>
<dbReference type="InterPro" id="IPR018496">
    <property type="entry name" value="PsdUridine_synth_RsuA/RluB_CS"/>
</dbReference>
<dbReference type="InterPro" id="IPR050343">
    <property type="entry name" value="RsuA_PseudoU_synthase"/>
</dbReference>
<dbReference type="PANTHER" id="PTHR47683">
    <property type="entry name" value="PSEUDOURIDINE SYNTHASE FAMILY PROTEIN-RELATED"/>
    <property type="match status" value="1"/>
</dbReference>
<comment type="catalytic activity">
    <reaction evidence="5">
        <text>uridine(2604) in 23S rRNA = pseudouridine(2604) in 23S rRNA</text>
        <dbReference type="Rhea" id="RHEA:38875"/>
        <dbReference type="Rhea" id="RHEA-COMP:10093"/>
        <dbReference type="Rhea" id="RHEA-COMP:10094"/>
        <dbReference type="ChEBI" id="CHEBI:65314"/>
        <dbReference type="ChEBI" id="CHEBI:65315"/>
        <dbReference type="EC" id="5.4.99.21"/>
    </reaction>
</comment>
<dbReference type="InterPro" id="IPR020103">
    <property type="entry name" value="PsdUridine_synth_cat_dom_sf"/>
</dbReference>
<dbReference type="OrthoDB" id="9807213at2"/>
<dbReference type="Gene3D" id="3.30.70.580">
    <property type="entry name" value="Pseudouridine synthase I, catalytic domain, N-terminal subdomain"/>
    <property type="match status" value="1"/>
</dbReference>
<dbReference type="AlphaFoldDB" id="A0A2U8VN54"/>
<evidence type="ECO:0000256" key="5">
    <source>
        <dbReference type="ARBA" id="ARBA00036535"/>
    </source>
</evidence>
<keyword evidence="3 7" id="KW-0413">Isomerase</keyword>
<dbReference type="SUPFAM" id="SSF55120">
    <property type="entry name" value="Pseudouridine synthase"/>
    <property type="match status" value="1"/>
</dbReference>
<dbReference type="NCBIfam" id="TIGR00093">
    <property type="entry name" value="pseudouridine synthase"/>
    <property type="match status" value="1"/>
</dbReference>
<dbReference type="InterPro" id="IPR002942">
    <property type="entry name" value="S4_RNA-bd"/>
</dbReference>
<dbReference type="InterPro" id="IPR000748">
    <property type="entry name" value="PsdUridine_synth_RsuA/RluB/E/F"/>
</dbReference>
<evidence type="ECO:0000313" key="11">
    <source>
        <dbReference type="Proteomes" id="UP000246058"/>
    </source>
</evidence>
<dbReference type="CDD" id="cd00165">
    <property type="entry name" value="S4"/>
    <property type="match status" value="1"/>
</dbReference>
<evidence type="ECO:0000256" key="8">
    <source>
        <dbReference type="SAM" id="MobiDB-lite"/>
    </source>
</evidence>
<feature type="domain" description="RNA-binding S4" evidence="9">
    <location>
        <begin position="25"/>
        <end position="84"/>
    </location>
</feature>
<protein>
    <recommendedName>
        <fullName evidence="7">Pseudouridine synthase</fullName>
        <ecNumber evidence="7">5.4.99.-</ecNumber>
    </recommendedName>
</protein>